<keyword evidence="3" id="KW-1185">Reference proteome</keyword>
<evidence type="ECO:0000313" key="2">
    <source>
        <dbReference type="EMBL" id="MPY11760.1"/>
    </source>
</evidence>
<dbReference type="InterPro" id="IPR011437">
    <property type="entry name" value="DUF1540"/>
</dbReference>
<dbReference type="OrthoDB" id="3213529at2"/>
<comment type="caution">
    <text evidence="2">The sequence shown here is derived from an EMBL/GenBank/DDBJ whole genome shotgun (WGS) entry which is preliminary data.</text>
</comment>
<protein>
    <submittedName>
        <fullName evidence="2">DUF1540 domain-containing protein</fullName>
    </submittedName>
</protein>
<evidence type="ECO:0000313" key="3">
    <source>
        <dbReference type="Proteomes" id="UP000326464"/>
    </source>
</evidence>
<evidence type="ECO:0000259" key="1">
    <source>
        <dbReference type="Pfam" id="PF07561"/>
    </source>
</evidence>
<feature type="domain" description="DUF1540" evidence="1">
    <location>
        <begin position="16"/>
        <end position="47"/>
    </location>
</feature>
<dbReference type="EMBL" id="VJXX01000005">
    <property type="protein sequence ID" value="MPY11760.1"/>
    <property type="molecule type" value="Genomic_DNA"/>
</dbReference>
<organism evidence="2 3">
    <name type="scientific">Arthrobacter bussei</name>
    <dbReference type="NCBI Taxonomy" id="2594179"/>
    <lineage>
        <taxon>Bacteria</taxon>
        <taxon>Bacillati</taxon>
        <taxon>Actinomycetota</taxon>
        <taxon>Actinomycetes</taxon>
        <taxon>Micrococcales</taxon>
        <taxon>Micrococcaceae</taxon>
        <taxon>Arthrobacter</taxon>
    </lineage>
</organism>
<dbReference type="RefSeq" id="WP_152816647.1">
    <property type="nucleotide sequence ID" value="NZ_VJXX01000005.1"/>
</dbReference>
<dbReference type="AlphaFoldDB" id="A0A7X1NRP7"/>
<reference evidence="3" key="1">
    <citation type="submission" date="2019-07" db="EMBL/GenBank/DDBJ databases">
        <title>Arthrobacter KR32 sp. nov., isolated from mountain cheese made of cows milk.</title>
        <authorList>
            <person name="Flegler A."/>
        </authorList>
    </citation>
    <scope>NUCLEOTIDE SEQUENCE [LARGE SCALE GENOMIC DNA]</scope>
    <source>
        <strain evidence="3">KR32</strain>
    </source>
</reference>
<feature type="domain" description="DUF1540" evidence="1">
    <location>
        <begin position="66"/>
        <end position="97"/>
    </location>
</feature>
<proteinExistence type="predicted"/>
<sequence length="101" mass="10201">MSSAPSAPSVTSVSECSVHNCSFNHDGCTAVAITVSGSEEHASCATFIDTSISGGLPKMLAHVGACQRSECSFNHDLLCSAPAVKVGPGAEAADCLTYTHA</sequence>
<name>A0A7X1NRP7_9MICC</name>
<accession>A0A7X1NRP7</accession>
<dbReference type="Proteomes" id="UP000326464">
    <property type="component" value="Unassembled WGS sequence"/>
</dbReference>
<gene>
    <name evidence="2" type="ORF">FNH21_13715</name>
</gene>
<dbReference type="Pfam" id="PF07561">
    <property type="entry name" value="DUF1540"/>
    <property type="match status" value="2"/>
</dbReference>